<dbReference type="Pfam" id="PF01979">
    <property type="entry name" value="Amidohydro_1"/>
    <property type="match status" value="1"/>
</dbReference>
<dbReference type="PANTHER" id="PTHR11271:SF6">
    <property type="entry name" value="GUANINE DEAMINASE"/>
    <property type="match status" value="1"/>
</dbReference>
<dbReference type="AlphaFoldDB" id="A0A9P6HBB4"/>
<dbReference type="GO" id="GO:0046098">
    <property type="term" value="P:guanine metabolic process"/>
    <property type="evidence" value="ECO:0007669"/>
    <property type="project" value="TreeGrafter"/>
</dbReference>
<organism evidence="6 7">
    <name type="scientific">Thelephora terrestris</name>
    <dbReference type="NCBI Taxonomy" id="56493"/>
    <lineage>
        <taxon>Eukaryota</taxon>
        <taxon>Fungi</taxon>
        <taxon>Dikarya</taxon>
        <taxon>Basidiomycota</taxon>
        <taxon>Agaricomycotina</taxon>
        <taxon>Agaricomycetes</taxon>
        <taxon>Thelephorales</taxon>
        <taxon>Thelephoraceae</taxon>
        <taxon>Thelephora</taxon>
    </lineage>
</organism>
<evidence type="ECO:0000259" key="5">
    <source>
        <dbReference type="Pfam" id="PF01979"/>
    </source>
</evidence>
<dbReference type="Proteomes" id="UP000736335">
    <property type="component" value="Unassembled WGS sequence"/>
</dbReference>
<evidence type="ECO:0000256" key="1">
    <source>
        <dbReference type="ARBA" id="ARBA00001947"/>
    </source>
</evidence>
<dbReference type="EMBL" id="WIUZ02000010">
    <property type="protein sequence ID" value="KAF9783426.1"/>
    <property type="molecule type" value="Genomic_DNA"/>
</dbReference>
<keyword evidence="3" id="KW-0378">Hydrolase</keyword>
<sequence>MTLTIRANFVHTPGLGSIQVLLDHLIELDSDGFIVSFGPYDGQDLTDAVQVPEGSFLLPTFCDLHLHAPQFLYQGTGLHLPLMEWLNEYAFKAEEKLDADLDLAERVYRRLARRLIESGTGAVSLFGTINEETNLVLAKVMKEAGLRAFIGKLSMDTSSRPSYVEASAQASLDSAISFVERCYALDEAKGPRLIEPILTPRFVPTCSDALLQGLGELAAQGKNSVSLRIQSHLAESEDQVAWVRSTRRAEDFDVFDKHRLLTPRTIQAHCTFLPPPSLDRMSQTGAAVAHCPLSNAYFSSTEIFRLREALDRGVKVGLGSDIAGGYELGIQGVMRMSVAVSRLREGLLKRESQALKVGAVKNPRIDWKESLYLATKGGAEAMGIHRGSGWFNVGAPFDAQQIRFYDQRTGEGVGALDFLDHDDKSQPKLVEDVIEKWWCLGDVRNRVAVWVQGNPLL</sequence>
<protein>
    <recommendedName>
        <fullName evidence="5">Amidohydrolase-related domain-containing protein</fullName>
    </recommendedName>
</protein>
<evidence type="ECO:0000256" key="2">
    <source>
        <dbReference type="ARBA" id="ARBA00022723"/>
    </source>
</evidence>
<reference evidence="6" key="1">
    <citation type="journal article" date="2020" name="Nat. Commun.">
        <title>Large-scale genome sequencing of mycorrhizal fungi provides insights into the early evolution of symbiotic traits.</title>
        <authorList>
            <person name="Miyauchi S."/>
            <person name="Kiss E."/>
            <person name="Kuo A."/>
            <person name="Drula E."/>
            <person name="Kohler A."/>
            <person name="Sanchez-Garcia M."/>
            <person name="Morin E."/>
            <person name="Andreopoulos B."/>
            <person name="Barry K.W."/>
            <person name="Bonito G."/>
            <person name="Buee M."/>
            <person name="Carver A."/>
            <person name="Chen C."/>
            <person name="Cichocki N."/>
            <person name="Clum A."/>
            <person name="Culley D."/>
            <person name="Crous P.W."/>
            <person name="Fauchery L."/>
            <person name="Girlanda M."/>
            <person name="Hayes R.D."/>
            <person name="Keri Z."/>
            <person name="LaButti K."/>
            <person name="Lipzen A."/>
            <person name="Lombard V."/>
            <person name="Magnuson J."/>
            <person name="Maillard F."/>
            <person name="Murat C."/>
            <person name="Nolan M."/>
            <person name="Ohm R.A."/>
            <person name="Pangilinan J."/>
            <person name="Pereira M.F."/>
            <person name="Perotto S."/>
            <person name="Peter M."/>
            <person name="Pfister S."/>
            <person name="Riley R."/>
            <person name="Sitrit Y."/>
            <person name="Stielow J.B."/>
            <person name="Szollosi G."/>
            <person name="Zifcakova L."/>
            <person name="Stursova M."/>
            <person name="Spatafora J.W."/>
            <person name="Tedersoo L."/>
            <person name="Vaario L.M."/>
            <person name="Yamada A."/>
            <person name="Yan M."/>
            <person name="Wang P."/>
            <person name="Xu J."/>
            <person name="Bruns T."/>
            <person name="Baldrian P."/>
            <person name="Vilgalys R."/>
            <person name="Dunand C."/>
            <person name="Henrissat B."/>
            <person name="Grigoriev I.V."/>
            <person name="Hibbett D."/>
            <person name="Nagy L.G."/>
            <person name="Martin F.M."/>
        </authorList>
    </citation>
    <scope>NUCLEOTIDE SEQUENCE</scope>
    <source>
        <strain evidence="6">UH-Tt-Lm1</strain>
    </source>
</reference>
<comment type="cofactor">
    <cofactor evidence="1">
        <name>Zn(2+)</name>
        <dbReference type="ChEBI" id="CHEBI:29105"/>
    </cofactor>
</comment>
<dbReference type="GO" id="GO:0008892">
    <property type="term" value="F:guanine deaminase activity"/>
    <property type="evidence" value="ECO:0007669"/>
    <property type="project" value="TreeGrafter"/>
</dbReference>
<dbReference type="PANTHER" id="PTHR11271">
    <property type="entry name" value="GUANINE DEAMINASE"/>
    <property type="match status" value="1"/>
</dbReference>
<dbReference type="Gene3D" id="2.30.40.10">
    <property type="entry name" value="Urease, subunit C, domain 1"/>
    <property type="match status" value="1"/>
</dbReference>
<feature type="domain" description="Amidohydrolase-related" evidence="5">
    <location>
        <begin position="56"/>
        <end position="400"/>
    </location>
</feature>
<gene>
    <name evidence="6" type="ORF">BJ322DRAFT_1008461</name>
</gene>
<reference evidence="6" key="2">
    <citation type="submission" date="2020-11" db="EMBL/GenBank/DDBJ databases">
        <authorList>
            <consortium name="DOE Joint Genome Institute"/>
            <person name="Kuo A."/>
            <person name="Miyauchi S."/>
            <person name="Kiss E."/>
            <person name="Drula E."/>
            <person name="Kohler A."/>
            <person name="Sanchez-Garcia M."/>
            <person name="Andreopoulos B."/>
            <person name="Barry K.W."/>
            <person name="Bonito G."/>
            <person name="Buee M."/>
            <person name="Carver A."/>
            <person name="Chen C."/>
            <person name="Cichocki N."/>
            <person name="Clum A."/>
            <person name="Culley D."/>
            <person name="Crous P.W."/>
            <person name="Fauchery L."/>
            <person name="Girlanda M."/>
            <person name="Hayes R."/>
            <person name="Keri Z."/>
            <person name="Labutti K."/>
            <person name="Lipzen A."/>
            <person name="Lombard V."/>
            <person name="Magnuson J."/>
            <person name="Maillard F."/>
            <person name="Morin E."/>
            <person name="Murat C."/>
            <person name="Nolan M."/>
            <person name="Ohm R."/>
            <person name="Pangilinan J."/>
            <person name="Pereira M."/>
            <person name="Perotto S."/>
            <person name="Peter M."/>
            <person name="Riley R."/>
            <person name="Sitrit Y."/>
            <person name="Stielow B."/>
            <person name="Szollosi G."/>
            <person name="Zifcakova L."/>
            <person name="Stursova M."/>
            <person name="Spatafora J.W."/>
            <person name="Tedersoo L."/>
            <person name="Vaario L.-M."/>
            <person name="Yamada A."/>
            <person name="Yan M."/>
            <person name="Wang P."/>
            <person name="Xu J."/>
            <person name="Bruns T."/>
            <person name="Baldrian P."/>
            <person name="Vilgalys R."/>
            <person name="Henrissat B."/>
            <person name="Grigoriev I.V."/>
            <person name="Hibbett D."/>
            <person name="Nagy L.G."/>
            <person name="Martin F.M."/>
        </authorList>
    </citation>
    <scope>NUCLEOTIDE SEQUENCE</scope>
    <source>
        <strain evidence="6">UH-Tt-Lm1</strain>
    </source>
</reference>
<dbReference type="OrthoDB" id="194468at2759"/>
<dbReference type="GO" id="GO:0008270">
    <property type="term" value="F:zinc ion binding"/>
    <property type="evidence" value="ECO:0007669"/>
    <property type="project" value="TreeGrafter"/>
</dbReference>
<keyword evidence="4" id="KW-0862">Zinc</keyword>
<dbReference type="SUPFAM" id="SSF51556">
    <property type="entry name" value="Metallo-dependent hydrolases"/>
    <property type="match status" value="1"/>
</dbReference>
<dbReference type="InterPro" id="IPR051607">
    <property type="entry name" value="Metallo-dep_hydrolases"/>
</dbReference>
<dbReference type="GO" id="GO:0005829">
    <property type="term" value="C:cytosol"/>
    <property type="evidence" value="ECO:0007669"/>
    <property type="project" value="TreeGrafter"/>
</dbReference>
<keyword evidence="7" id="KW-1185">Reference proteome</keyword>
<keyword evidence="2" id="KW-0479">Metal-binding</keyword>
<accession>A0A9P6HBB4</accession>
<dbReference type="Gene3D" id="3.20.20.140">
    <property type="entry name" value="Metal-dependent hydrolases"/>
    <property type="match status" value="1"/>
</dbReference>
<proteinExistence type="predicted"/>
<comment type="caution">
    <text evidence="6">The sequence shown here is derived from an EMBL/GenBank/DDBJ whole genome shotgun (WGS) entry which is preliminary data.</text>
</comment>
<evidence type="ECO:0000313" key="6">
    <source>
        <dbReference type="EMBL" id="KAF9783426.1"/>
    </source>
</evidence>
<dbReference type="InterPro" id="IPR032466">
    <property type="entry name" value="Metal_Hydrolase"/>
</dbReference>
<evidence type="ECO:0000313" key="7">
    <source>
        <dbReference type="Proteomes" id="UP000736335"/>
    </source>
</evidence>
<dbReference type="InterPro" id="IPR011059">
    <property type="entry name" value="Metal-dep_hydrolase_composite"/>
</dbReference>
<name>A0A9P6HBB4_9AGAM</name>
<evidence type="ECO:0000256" key="4">
    <source>
        <dbReference type="ARBA" id="ARBA00022833"/>
    </source>
</evidence>
<evidence type="ECO:0000256" key="3">
    <source>
        <dbReference type="ARBA" id="ARBA00022801"/>
    </source>
</evidence>
<dbReference type="InterPro" id="IPR006680">
    <property type="entry name" value="Amidohydro-rel"/>
</dbReference>